<comment type="subunit">
    <text evidence="7">Consists of a catalytic RNA component (M1 or rnpB) and a protein subunit.</text>
</comment>
<dbReference type="NCBIfam" id="TIGR00188">
    <property type="entry name" value="rnpA"/>
    <property type="match status" value="1"/>
</dbReference>
<keyword evidence="3 7" id="KW-0540">Nuclease</keyword>
<dbReference type="Pfam" id="PF00825">
    <property type="entry name" value="Ribonuclease_P"/>
    <property type="match status" value="1"/>
</dbReference>
<evidence type="ECO:0000256" key="7">
    <source>
        <dbReference type="HAMAP-Rule" id="MF_00227"/>
    </source>
</evidence>
<dbReference type="AlphaFoldDB" id="C6WTV7"/>
<dbReference type="GO" id="GO:0030677">
    <property type="term" value="C:ribonuclease P complex"/>
    <property type="evidence" value="ECO:0007669"/>
    <property type="project" value="TreeGrafter"/>
</dbReference>
<keyword evidence="4 7" id="KW-0255">Endonuclease</keyword>
<evidence type="ECO:0000313" key="11">
    <source>
        <dbReference type="Proteomes" id="UP000002742"/>
    </source>
</evidence>
<dbReference type="HOGENOM" id="CLU_117179_11_2_4"/>
<dbReference type="KEGG" id="mmb:Mmol_2348"/>
<dbReference type="Proteomes" id="UP000002742">
    <property type="component" value="Chromosome"/>
</dbReference>
<feature type="region of interest" description="Disordered" evidence="9">
    <location>
        <begin position="116"/>
        <end position="136"/>
    </location>
</feature>
<dbReference type="GO" id="GO:0004526">
    <property type="term" value="F:ribonuclease P activity"/>
    <property type="evidence" value="ECO:0007669"/>
    <property type="project" value="UniProtKB-UniRule"/>
</dbReference>
<dbReference type="SUPFAM" id="SSF54211">
    <property type="entry name" value="Ribosomal protein S5 domain 2-like"/>
    <property type="match status" value="1"/>
</dbReference>
<comment type="catalytic activity">
    <reaction evidence="7">
        <text>Endonucleolytic cleavage of RNA, removing 5'-extranucleotides from tRNA precursor.</text>
        <dbReference type="EC" id="3.1.26.5"/>
    </reaction>
</comment>
<dbReference type="STRING" id="583345.Mmol_2348"/>
<evidence type="ECO:0000256" key="2">
    <source>
        <dbReference type="ARBA" id="ARBA00022694"/>
    </source>
</evidence>
<comment type="function">
    <text evidence="1 7">RNaseP catalyzes the removal of the 5'-leader sequence from pre-tRNA to produce the mature 5'-terminus. It can also cleave other RNA substrates such as 4.5S RNA. The protein component plays an auxiliary but essential role in vivo by binding to the 5'-leader sequence and broadening the substrate specificity of the ribozyme.</text>
</comment>
<evidence type="ECO:0000256" key="3">
    <source>
        <dbReference type="ARBA" id="ARBA00022722"/>
    </source>
</evidence>
<reference evidence="10 11" key="2">
    <citation type="journal article" date="2011" name="J. Bacteriol.">
        <title>Genomes of three methylotrophs from a single niche uncover genetic and metabolic divergence of Methylophilaceae.</title>
        <authorList>
            <person name="Lapidus A."/>
            <person name="Clum A."/>
            <person name="Labutti K."/>
            <person name="Kaluzhnaya M.G."/>
            <person name="Lim S."/>
            <person name="Beck D.A."/>
            <person name="Glavina Del Rio T."/>
            <person name="Nolan M."/>
            <person name="Mavromatis K."/>
            <person name="Huntemann M."/>
            <person name="Lucas S."/>
            <person name="Lidstrom M.E."/>
            <person name="Ivanova N."/>
            <person name="Chistoserdova L."/>
        </authorList>
    </citation>
    <scope>NUCLEOTIDE SEQUENCE [LARGE SCALE GENOMIC DNA]</scope>
    <source>
        <strain evidence="11">JLW8 / ATCC BAA-1282 / DSM 17540</strain>
    </source>
</reference>
<keyword evidence="6 7" id="KW-0694">RNA-binding</keyword>
<dbReference type="InterPro" id="IPR020539">
    <property type="entry name" value="RNase_P_CS"/>
</dbReference>
<dbReference type="EC" id="3.1.26.5" evidence="7 8"/>
<dbReference type="InterPro" id="IPR000100">
    <property type="entry name" value="RNase_P"/>
</dbReference>
<dbReference type="Gene3D" id="3.30.230.10">
    <property type="match status" value="1"/>
</dbReference>
<protein>
    <recommendedName>
        <fullName evidence="7 8">Ribonuclease P protein component</fullName>
        <shortName evidence="7">RNase P protein</shortName>
        <shortName evidence="7">RNaseP protein</shortName>
        <ecNumber evidence="7 8">3.1.26.5</ecNumber>
    </recommendedName>
    <alternativeName>
        <fullName evidence="7">Protein C5</fullName>
    </alternativeName>
</protein>
<dbReference type="GO" id="GO:0001682">
    <property type="term" value="P:tRNA 5'-leader removal"/>
    <property type="evidence" value="ECO:0007669"/>
    <property type="project" value="UniProtKB-UniRule"/>
</dbReference>
<keyword evidence="2 7" id="KW-0819">tRNA processing</keyword>
<evidence type="ECO:0000256" key="8">
    <source>
        <dbReference type="NCBIfam" id="TIGR00188"/>
    </source>
</evidence>
<proteinExistence type="inferred from homology"/>
<evidence type="ECO:0000256" key="1">
    <source>
        <dbReference type="ARBA" id="ARBA00002663"/>
    </source>
</evidence>
<evidence type="ECO:0000313" key="10">
    <source>
        <dbReference type="EMBL" id="ACT49248.1"/>
    </source>
</evidence>
<evidence type="ECO:0000256" key="5">
    <source>
        <dbReference type="ARBA" id="ARBA00022801"/>
    </source>
</evidence>
<gene>
    <name evidence="7" type="primary">rnpA</name>
    <name evidence="10" type="ordered locus">Mmol_2348</name>
</gene>
<dbReference type="GO" id="GO:0042781">
    <property type="term" value="F:3'-tRNA processing endoribonuclease activity"/>
    <property type="evidence" value="ECO:0007669"/>
    <property type="project" value="TreeGrafter"/>
</dbReference>
<evidence type="ECO:0000256" key="9">
    <source>
        <dbReference type="SAM" id="MobiDB-lite"/>
    </source>
</evidence>
<dbReference type="PANTHER" id="PTHR33992">
    <property type="entry name" value="RIBONUCLEASE P PROTEIN COMPONENT"/>
    <property type="match status" value="1"/>
</dbReference>
<keyword evidence="5 7" id="KW-0378">Hydrolase</keyword>
<feature type="compositionally biased region" description="Polar residues" evidence="9">
    <location>
        <begin position="116"/>
        <end position="128"/>
    </location>
</feature>
<evidence type="ECO:0000256" key="4">
    <source>
        <dbReference type="ARBA" id="ARBA00022759"/>
    </source>
</evidence>
<sequence length="136" mass="15865">MHALRFTKQAKLIKTDEFSSVFNFRKRIFAQFLAVHYQPNALARPRLGLVVGKKTAKSAVHRNYMRRVLREFFRLHQQSINPLDLVVRVQKKFNKKDFLAVVQEFDSLLKKVNQRTSLNSQQNNTNASPLKGNQPL</sequence>
<reference evidence="11" key="1">
    <citation type="submission" date="2009-07" db="EMBL/GenBank/DDBJ databases">
        <title>Complete sequence of Methylotenera mobilis JLW8.</title>
        <authorList>
            <consortium name="US DOE Joint Genome Institute"/>
            <person name="Lucas S."/>
            <person name="Copeland A."/>
            <person name="Lapidus A."/>
            <person name="Glavina del Rio T."/>
            <person name="Tice H."/>
            <person name="Bruce D."/>
            <person name="Goodwin L."/>
            <person name="Pitluck S."/>
            <person name="LaButti K.M."/>
            <person name="Clum A."/>
            <person name="Larimer F."/>
            <person name="Land M."/>
            <person name="Hauser L."/>
            <person name="Kyrpides N."/>
            <person name="Mikhailova N."/>
            <person name="Kayluzhnaya M."/>
            <person name="Chistoserdova L."/>
        </authorList>
    </citation>
    <scope>NUCLEOTIDE SEQUENCE [LARGE SCALE GENOMIC DNA]</scope>
    <source>
        <strain evidence="11">JLW8 / ATCC BAA-1282 / DSM 17540</strain>
    </source>
</reference>
<name>C6WTV7_METML</name>
<accession>C6WTV7</accession>
<dbReference type="EMBL" id="CP001672">
    <property type="protein sequence ID" value="ACT49248.1"/>
    <property type="molecule type" value="Genomic_DNA"/>
</dbReference>
<dbReference type="PANTHER" id="PTHR33992:SF1">
    <property type="entry name" value="RIBONUCLEASE P PROTEIN COMPONENT"/>
    <property type="match status" value="1"/>
</dbReference>
<evidence type="ECO:0000256" key="6">
    <source>
        <dbReference type="ARBA" id="ARBA00022884"/>
    </source>
</evidence>
<dbReference type="InterPro" id="IPR020568">
    <property type="entry name" value="Ribosomal_Su5_D2-typ_SF"/>
</dbReference>
<comment type="similarity">
    <text evidence="7">Belongs to the RnpA family.</text>
</comment>
<organism evidence="10 11">
    <name type="scientific">Methylotenera mobilis (strain JLW8 / ATCC BAA-1282 / DSM 17540)</name>
    <dbReference type="NCBI Taxonomy" id="583345"/>
    <lineage>
        <taxon>Bacteria</taxon>
        <taxon>Pseudomonadati</taxon>
        <taxon>Pseudomonadota</taxon>
        <taxon>Betaproteobacteria</taxon>
        <taxon>Nitrosomonadales</taxon>
        <taxon>Methylophilaceae</taxon>
        <taxon>Methylotenera</taxon>
    </lineage>
</organism>
<dbReference type="InterPro" id="IPR014721">
    <property type="entry name" value="Ribsml_uS5_D2-typ_fold_subgr"/>
</dbReference>
<dbReference type="RefSeq" id="WP_015833283.1">
    <property type="nucleotide sequence ID" value="NC_012968.1"/>
</dbReference>
<keyword evidence="11" id="KW-1185">Reference proteome</keyword>
<dbReference type="PROSITE" id="PS00648">
    <property type="entry name" value="RIBONUCLEASE_P"/>
    <property type="match status" value="1"/>
</dbReference>
<dbReference type="eggNOG" id="COG0594">
    <property type="taxonomic scope" value="Bacteria"/>
</dbReference>
<dbReference type="GO" id="GO:0000049">
    <property type="term" value="F:tRNA binding"/>
    <property type="evidence" value="ECO:0007669"/>
    <property type="project" value="UniProtKB-UniRule"/>
</dbReference>
<dbReference type="OrthoDB" id="398329at2"/>
<dbReference type="HAMAP" id="MF_00227">
    <property type="entry name" value="RNase_P"/>
    <property type="match status" value="1"/>
</dbReference>